<dbReference type="AlphaFoldDB" id="A0AAP7A3Z9"/>
<sequence>MNPVVGVDVAKGESQIQPFMDKGEPFGRSEKVSHSLKGLDRLGQILIRLKEETGETPAIILEATGHYHRVLVLYLEREGYPVIVVNPLQAQKFRNTQLRKVKTDARDAWYLAEMYYREEWSPSRSQETNLADLQHLTRQHEFITGMYVQAKLNMRSLLDQVFPNYTSVFYHLYCKASLRVLSSCLSENWSSERNMGEIEERIGEGVCNSKSASWIRDKAERLALELDRNPIKETSIGQLVALQSIISLVLHFQEQLELLEERIKDIAESIPAVDLVKSMPGIGDKLAASIIAEIGDAKQFSNAKQLVAFAGLDPSVYSSGKFVATSSRITKRGSKRLRRALYLAVQCGIRGSRNPRIREYFDKKRGEGKPYKVVVIACANKLLHHIYAMLTRGQPYNG</sequence>
<evidence type="ECO:0000313" key="3">
    <source>
        <dbReference type="EMBL" id="NOJ74219.1"/>
    </source>
</evidence>
<evidence type="ECO:0000259" key="1">
    <source>
        <dbReference type="Pfam" id="PF01548"/>
    </source>
</evidence>
<dbReference type="PANTHER" id="PTHR33055">
    <property type="entry name" value="TRANSPOSASE FOR INSERTION SEQUENCE ELEMENT IS1111A"/>
    <property type="match status" value="1"/>
</dbReference>
<dbReference type="GO" id="GO:0006313">
    <property type="term" value="P:DNA transposition"/>
    <property type="evidence" value="ECO:0007669"/>
    <property type="project" value="InterPro"/>
</dbReference>
<dbReference type="GO" id="GO:0004803">
    <property type="term" value="F:transposase activity"/>
    <property type="evidence" value="ECO:0007669"/>
    <property type="project" value="InterPro"/>
</dbReference>
<dbReference type="InterPro" id="IPR047650">
    <property type="entry name" value="Transpos_IS110"/>
</dbReference>
<dbReference type="EMBL" id="JABFOR010000116">
    <property type="protein sequence ID" value="NOJ74219.1"/>
    <property type="molecule type" value="Genomic_DNA"/>
</dbReference>
<evidence type="ECO:0000313" key="4">
    <source>
        <dbReference type="Proteomes" id="UP000552038"/>
    </source>
</evidence>
<dbReference type="Pfam" id="PF02371">
    <property type="entry name" value="Transposase_20"/>
    <property type="match status" value="1"/>
</dbReference>
<feature type="domain" description="Transposase IS110-like N-terminal" evidence="1">
    <location>
        <begin position="5"/>
        <end position="163"/>
    </location>
</feature>
<comment type="caution">
    <text evidence="3">The sequence shown here is derived from an EMBL/GenBank/DDBJ whole genome shotgun (WGS) entry which is preliminary data.</text>
</comment>
<dbReference type="GO" id="GO:0003677">
    <property type="term" value="F:DNA binding"/>
    <property type="evidence" value="ECO:0007669"/>
    <property type="project" value="InterPro"/>
</dbReference>
<dbReference type="Proteomes" id="UP000552038">
    <property type="component" value="Unassembled WGS sequence"/>
</dbReference>
<dbReference type="InterPro" id="IPR003346">
    <property type="entry name" value="Transposase_20"/>
</dbReference>
<dbReference type="Pfam" id="PF01548">
    <property type="entry name" value="DEDD_Tnp_IS110"/>
    <property type="match status" value="1"/>
</dbReference>
<name>A0AAP7A3Z9_PAEAL</name>
<dbReference type="RefSeq" id="WP_171420176.1">
    <property type="nucleotide sequence ID" value="NZ_JABFOR010000116.1"/>
</dbReference>
<dbReference type="InterPro" id="IPR002525">
    <property type="entry name" value="Transp_IS110-like_N"/>
</dbReference>
<accession>A0AAP7A3Z9</accession>
<organism evidence="3 4">
    <name type="scientific">Paenibacillus alvei</name>
    <name type="common">Bacillus alvei</name>
    <dbReference type="NCBI Taxonomy" id="44250"/>
    <lineage>
        <taxon>Bacteria</taxon>
        <taxon>Bacillati</taxon>
        <taxon>Bacillota</taxon>
        <taxon>Bacilli</taxon>
        <taxon>Bacillales</taxon>
        <taxon>Paenibacillaceae</taxon>
        <taxon>Paenibacillus</taxon>
    </lineage>
</organism>
<gene>
    <name evidence="3" type="ORF">HMI46_27395</name>
</gene>
<dbReference type="PANTHER" id="PTHR33055:SF13">
    <property type="entry name" value="TRANSPOSASE"/>
    <property type="match status" value="1"/>
</dbReference>
<protein>
    <submittedName>
        <fullName evidence="3">IS110 family transposase</fullName>
    </submittedName>
</protein>
<evidence type="ECO:0000259" key="2">
    <source>
        <dbReference type="Pfam" id="PF02371"/>
    </source>
</evidence>
<feature type="domain" description="Transposase IS116/IS110/IS902 C-terminal" evidence="2">
    <location>
        <begin position="274"/>
        <end position="361"/>
    </location>
</feature>
<dbReference type="NCBIfam" id="NF033542">
    <property type="entry name" value="transpos_IS110"/>
    <property type="match status" value="1"/>
</dbReference>
<reference evidence="3 4" key="1">
    <citation type="submission" date="2020-05" db="EMBL/GenBank/DDBJ databases">
        <title>Whole genome sequencing and identification of novel metabolites from Paenibacillus alvei strain JR949.</title>
        <authorList>
            <person name="Rajendhran J."/>
            <person name="Sree Pranav P."/>
            <person name="Mahalakshmi B."/>
            <person name="Karthikeyan R."/>
        </authorList>
    </citation>
    <scope>NUCLEOTIDE SEQUENCE [LARGE SCALE GENOMIC DNA]</scope>
    <source>
        <strain evidence="3 4">JR949</strain>
    </source>
</reference>
<proteinExistence type="predicted"/>